<organism evidence="1 2">
    <name type="scientific">Legionella spiritensis</name>
    <dbReference type="NCBI Taxonomy" id="452"/>
    <lineage>
        <taxon>Bacteria</taxon>
        <taxon>Pseudomonadati</taxon>
        <taxon>Pseudomonadota</taxon>
        <taxon>Gammaproteobacteria</taxon>
        <taxon>Legionellales</taxon>
        <taxon>Legionellaceae</taxon>
        <taxon>Legionella</taxon>
    </lineage>
</organism>
<dbReference type="AlphaFoldDB" id="A0A0W0Z6X0"/>
<evidence type="ECO:0008006" key="3">
    <source>
        <dbReference type="Google" id="ProtNLM"/>
    </source>
</evidence>
<dbReference type="RefSeq" id="WP_058482956.1">
    <property type="nucleotide sequence ID" value="NZ_CAAAII010000003.1"/>
</dbReference>
<name>A0A0W0Z6X0_LEGSP</name>
<dbReference type="PATRIC" id="fig|452.5.peg.1121"/>
<dbReference type="Proteomes" id="UP000054877">
    <property type="component" value="Unassembled WGS sequence"/>
</dbReference>
<keyword evidence="2" id="KW-1185">Reference proteome</keyword>
<accession>A0A0W0Z6X0</accession>
<gene>
    <name evidence="1" type="ORF">Lspi_1023</name>
</gene>
<reference evidence="1 2" key="1">
    <citation type="submission" date="2015-11" db="EMBL/GenBank/DDBJ databases">
        <title>Genomic analysis of 38 Legionella species identifies large and diverse effector repertoires.</title>
        <authorList>
            <person name="Burstein D."/>
            <person name="Amaro F."/>
            <person name="Zusman T."/>
            <person name="Lifshitz Z."/>
            <person name="Cohen O."/>
            <person name="Gilbert J.A."/>
            <person name="Pupko T."/>
            <person name="Shuman H.A."/>
            <person name="Segal G."/>
        </authorList>
    </citation>
    <scope>NUCLEOTIDE SEQUENCE [LARGE SCALE GENOMIC DNA]</scope>
    <source>
        <strain evidence="1 2">Mt.St.Helens-9</strain>
    </source>
</reference>
<dbReference type="OrthoDB" id="5633577at2"/>
<proteinExistence type="predicted"/>
<comment type="caution">
    <text evidence="1">The sequence shown here is derived from an EMBL/GenBank/DDBJ whole genome shotgun (WGS) entry which is preliminary data.</text>
</comment>
<evidence type="ECO:0000313" key="1">
    <source>
        <dbReference type="EMBL" id="KTD64856.1"/>
    </source>
</evidence>
<protein>
    <recommendedName>
        <fullName evidence="3">Dot/Icm T4SS effector</fullName>
    </recommendedName>
</protein>
<evidence type="ECO:0000313" key="2">
    <source>
        <dbReference type="Proteomes" id="UP000054877"/>
    </source>
</evidence>
<sequence length="573" mass="65983">MRSVDEHEKKIPEENIPHREDILKQIAVTAKNLRSSTRDIEDIVWPKEVMNVVLADKSFRRRIKGLPFHHMVTEFQTPLEKYEQRHEEKRTELTNFVDFLAKDDIKGRLPVGLRFQFAVLIGGHWTTIDNQVTPKGIATFCLDSVMDSRALYFFNWYRQSLREKGLLHIAYAYHVHVAQGLFDKTPKEKIANMMQTNQVSCGVFVADHLSFLSRTNVFRRLKEAVGDESLYGDEPDYISFGREYTSPALAAVFRLTQSELLLGKLSKKQAEAVISRKGKRLKDVKNEAFSKDESIPYFTTNVINKGETIMENATRFVRDSEDDTYSAIFSHSLTEELSAYAEQYSEPVNGLIALIYEKLPEFKTFSDEDQIRFMGRLHEILRNSEWSDDQKLMALLEEAIIQFAPLKDVAAYRLLTAIMADTVLHINDNRELWDFYTNFLKQPLVQGLQSNTNSFFNKPTKITPALMSYIDKAVKTQLMVNAVHDVSQGGKEQLSIVTGSEEIMSFIRKPRHFETSETRTAKWLVELVELAQEEEGPAQERALKKMEGRLAQSKRDILHQFGMDITISSDMRP</sequence>
<dbReference type="STRING" id="452.Lspi_1023"/>
<dbReference type="EMBL" id="LNYX01000012">
    <property type="protein sequence ID" value="KTD64856.1"/>
    <property type="molecule type" value="Genomic_DNA"/>
</dbReference>